<protein>
    <submittedName>
        <fullName evidence="7">LacI family transcriptional regulator</fullName>
    </submittedName>
</protein>
<dbReference type="InterPro" id="IPR028082">
    <property type="entry name" value="Peripla_BP_I"/>
</dbReference>
<evidence type="ECO:0000259" key="6">
    <source>
        <dbReference type="PROSITE" id="PS50932"/>
    </source>
</evidence>
<dbReference type="CDD" id="cd01392">
    <property type="entry name" value="HTH_LacI"/>
    <property type="match status" value="1"/>
</dbReference>
<name>A0ABS8YJ03_9BACL</name>
<keyword evidence="8" id="KW-1185">Reference proteome</keyword>
<dbReference type="Proteomes" id="UP001199916">
    <property type="component" value="Unassembled WGS sequence"/>
</dbReference>
<dbReference type="SUPFAM" id="SSF47413">
    <property type="entry name" value="lambda repressor-like DNA-binding domains"/>
    <property type="match status" value="1"/>
</dbReference>
<dbReference type="InterPro" id="IPR010982">
    <property type="entry name" value="Lambda_DNA-bd_dom_sf"/>
</dbReference>
<dbReference type="RefSeq" id="WP_233696590.1">
    <property type="nucleotide sequence ID" value="NZ_JAJNBZ010000005.1"/>
</dbReference>
<feature type="domain" description="HTH lacI-type" evidence="6">
    <location>
        <begin position="2"/>
        <end position="56"/>
    </location>
</feature>
<dbReference type="Pfam" id="PF00356">
    <property type="entry name" value="LacI"/>
    <property type="match status" value="1"/>
</dbReference>
<accession>A0ABS8YJ03</accession>
<evidence type="ECO:0000256" key="3">
    <source>
        <dbReference type="ARBA" id="ARBA00023125"/>
    </source>
</evidence>
<dbReference type="CDD" id="cd06267">
    <property type="entry name" value="PBP1_LacI_sugar_binding-like"/>
    <property type="match status" value="1"/>
</dbReference>
<dbReference type="Gene3D" id="3.40.50.2300">
    <property type="match status" value="2"/>
</dbReference>
<dbReference type="SMART" id="SM00354">
    <property type="entry name" value="HTH_LACI"/>
    <property type="match status" value="1"/>
</dbReference>
<dbReference type="InterPro" id="IPR046335">
    <property type="entry name" value="LacI/GalR-like_sensor"/>
</dbReference>
<evidence type="ECO:0000313" key="7">
    <source>
        <dbReference type="EMBL" id="MCE5169524.1"/>
    </source>
</evidence>
<dbReference type="PANTHER" id="PTHR30146:SF148">
    <property type="entry name" value="HTH-TYPE TRANSCRIPTIONAL REPRESSOR PURR-RELATED"/>
    <property type="match status" value="1"/>
</dbReference>
<comment type="caution">
    <text evidence="7">The sequence shown here is derived from an EMBL/GenBank/DDBJ whole genome shotgun (WGS) entry which is preliminary data.</text>
</comment>
<dbReference type="InterPro" id="IPR000843">
    <property type="entry name" value="HTH_LacI"/>
</dbReference>
<dbReference type="InterPro" id="IPR001763">
    <property type="entry name" value="Rhodanese-like_dom"/>
</dbReference>
<evidence type="ECO:0000313" key="8">
    <source>
        <dbReference type="Proteomes" id="UP001199916"/>
    </source>
</evidence>
<keyword evidence="3" id="KW-0238">DNA-binding</keyword>
<reference evidence="7 8" key="1">
    <citation type="submission" date="2021-11" db="EMBL/GenBank/DDBJ databases">
        <title>Draft genome sequence of Paenibacillus profundus YoMME, a new Gram-positive bacteria with exoelectrogenic properties.</title>
        <authorList>
            <person name="Hubenova Y."/>
            <person name="Hubenova E."/>
            <person name="Manasiev Y."/>
            <person name="Peykov S."/>
            <person name="Mitov M."/>
        </authorList>
    </citation>
    <scope>NUCLEOTIDE SEQUENCE [LARGE SCALE GENOMIC DNA]</scope>
    <source>
        <strain evidence="7 8">YoMME</strain>
    </source>
</reference>
<gene>
    <name evidence="7" type="ORF">LQV63_09395</name>
</gene>
<keyword evidence="4" id="KW-0804">Transcription</keyword>
<sequence length="337" mass="37177">MITIYDIAKKTGYSPTTVSKVFNNYSDVRARTRQEILQAAEELGYVPNAHARTLTTKKSWTIGVLFVESSGIGIRHPYFSAVIESFKQVAASKGYVLMFISKDVGGRRSGYLENCKLRGVDGVVVILSDYDDPDLQELFDSNIPCVVIDYDTTQAHAVYSDNIEGSYRAVEYLHSLGHRRIAHITGGMNTFAGAKRETGYTTALKRLKLQPQEAYIVAGAYFSIESGYAAMMKLLELEERPTAVFAAGDHLALGAMIAAKEHGLSLPRDMSIIGYDDIDLAQYLTPALTTIRQDSVRMGSRAAEILIQSIDNDTTSLEAIVLPVELVVRESCIRVEQ</sequence>
<dbReference type="Gene3D" id="1.10.260.40">
    <property type="entry name" value="lambda repressor-like DNA-binding domains"/>
    <property type="match status" value="1"/>
</dbReference>
<dbReference type="PROSITE" id="PS50932">
    <property type="entry name" value="HTH_LACI_2"/>
    <property type="match status" value="1"/>
</dbReference>
<evidence type="ECO:0000256" key="1">
    <source>
        <dbReference type="ARBA" id="ARBA00022491"/>
    </source>
</evidence>
<feature type="domain" description="Rhodanese" evidence="5">
    <location>
        <begin position="158"/>
        <end position="200"/>
    </location>
</feature>
<keyword evidence="1" id="KW-0678">Repressor</keyword>
<dbReference type="PROSITE" id="PS50206">
    <property type="entry name" value="RHODANESE_3"/>
    <property type="match status" value="1"/>
</dbReference>
<organism evidence="7 8">
    <name type="scientific">Paenibacillus profundus</name>
    <dbReference type="NCBI Taxonomy" id="1173085"/>
    <lineage>
        <taxon>Bacteria</taxon>
        <taxon>Bacillati</taxon>
        <taxon>Bacillota</taxon>
        <taxon>Bacilli</taxon>
        <taxon>Bacillales</taxon>
        <taxon>Paenibacillaceae</taxon>
        <taxon>Paenibacillus</taxon>
    </lineage>
</organism>
<evidence type="ECO:0000259" key="5">
    <source>
        <dbReference type="PROSITE" id="PS50206"/>
    </source>
</evidence>
<dbReference type="Pfam" id="PF13377">
    <property type="entry name" value="Peripla_BP_3"/>
    <property type="match status" value="1"/>
</dbReference>
<evidence type="ECO:0000256" key="4">
    <source>
        <dbReference type="ARBA" id="ARBA00023163"/>
    </source>
</evidence>
<evidence type="ECO:0000256" key="2">
    <source>
        <dbReference type="ARBA" id="ARBA00023015"/>
    </source>
</evidence>
<keyword evidence="2" id="KW-0805">Transcription regulation</keyword>
<proteinExistence type="predicted"/>
<dbReference type="SUPFAM" id="SSF53822">
    <property type="entry name" value="Periplasmic binding protein-like I"/>
    <property type="match status" value="1"/>
</dbReference>
<dbReference type="PANTHER" id="PTHR30146">
    <property type="entry name" value="LACI-RELATED TRANSCRIPTIONAL REPRESSOR"/>
    <property type="match status" value="1"/>
</dbReference>
<dbReference type="EMBL" id="JAJNBZ010000005">
    <property type="protein sequence ID" value="MCE5169524.1"/>
    <property type="molecule type" value="Genomic_DNA"/>
</dbReference>